<protein>
    <submittedName>
        <fullName evidence="1">Uncharacterized protein</fullName>
    </submittedName>
</protein>
<evidence type="ECO:0000313" key="1">
    <source>
        <dbReference type="EMBL" id="KAF2572162.1"/>
    </source>
</evidence>
<dbReference type="AlphaFoldDB" id="A0A8S9IRU5"/>
<name>A0A8S9IRU5_BRACR</name>
<comment type="caution">
    <text evidence="1">The sequence shown here is derived from an EMBL/GenBank/DDBJ whole genome shotgun (WGS) entry which is preliminary data.</text>
</comment>
<accession>A0A8S9IRU5</accession>
<organism evidence="1">
    <name type="scientific">Brassica cretica</name>
    <name type="common">Mustard</name>
    <dbReference type="NCBI Taxonomy" id="69181"/>
    <lineage>
        <taxon>Eukaryota</taxon>
        <taxon>Viridiplantae</taxon>
        <taxon>Streptophyta</taxon>
        <taxon>Embryophyta</taxon>
        <taxon>Tracheophyta</taxon>
        <taxon>Spermatophyta</taxon>
        <taxon>Magnoliopsida</taxon>
        <taxon>eudicotyledons</taxon>
        <taxon>Gunneridae</taxon>
        <taxon>Pentapetalae</taxon>
        <taxon>rosids</taxon>
        <taxon>malvids</taxon>
        <taxon>Brassicales</taxon>
        <taxon>Brassicaceae</taxon>
        <taxon>Brassiceae</taxon>
        <taxon>Brassica</taxon>
    </lineage>
</organism>
<reference evidence="1" key="1">
    <citation type="submission" date="2019-12" db="EMBL/GenBank/DDBJ databases">
        <title>Genome sequencing and annotation of Brassica cretica.</title>
        <authorList>
            <person name="Studholme D.J."/>
            <person name="Sarris P.F."/>
        </authorList>
    </citation>
    <scope>NUCLEOTIDE SEQUENCE</scope>
    <source>
        <strain evidence="1">PFS-102/07</strain>
        <tissue evidence="1">Leaf</tissue>
    </source>
</reference>
<proteinExistence type="predicted"/>
<dbReference type="EMBL" id="QGKY02001015">
    <property type="protein sequence ID" value="KAF2572162.1"/>
    <property type="molecule type" value="Genomic_DNA"/>
</dbReference>
<sequence length="65" mass="7506">MSLQSDAKRCEFTTMVITDAEGWNFTAKDAGKSLNHLFLWKNCVVDVWIDKKKKKKKNTKNLVMA</sequence>
<gene>
    <name evidence="1" type="ORF">F2Q70_00003919</name>
</gene>